<dbReference type="Proteomes" id="UP000322783">
    <property type="component" value="Unassembled WGS sequence"/>
</dbReference>
<dbReference type="RefSeq" id="WP_149189702.1">
    <property type="nucleotide sequence ID" value="NZ_VTOZ01000028.1"/>
</dbReference>
<evidence type="ECO:0000313" key="2">
    <source>
        <dbReference type="Proteomes" id="UP000322783"/>
    </source>
</evidence>
<reference evidence="1 2" key="1">
    <citation type="submission" date="2019-08" db="EMBL/GenBank/DDBJ databases">
        <title>Selenomonas sp. mPRGC5 and Selenomonas sp. mPRGC8 isolated from ruminal fluid of dairy goat (Capra hircus).</title>
        <authorList>
            <person name="Poothong S."/>
            <person name="Nuengjamnong C."/>
            <person name="Tanasupawat S."/>
        </authorList>
    </citation>
    <scope>NUCLEOTIDE SEQUENCE [LARGE SCALE GENOMIC DNA]</scope>
    <source>
        <strain evidence="2">mPRGC8</strain>
    </source>
</reference>
<dbReference type="EMBL" id="VTOZ01000028">
    <property type="protein sequence ID" value="TYZ27362.1"/>
    <property type="molecule type" value="Genomic_DNA"/>
</dbReference>
<protein>
    <submittedName>
        <fullName evidence="1">Uncharacterized protein</fullName>
    </submittedName>
</protein>
<accession>A0A5D6WIM2</accession>
<organism evidence="1 2">
    <name type="scientific">Selenomonas caprae</name>
    <dbReference type="NCBI Taxonomy" id="2606905"/>
    <lineage>
        <taxon>Bacteria</taxon>
        <taxon>Bacillati</taxon>
        <taxon>Bacillota</taxon>
        <taxon>Negativicutes</taxon>
        <taxon>Selenomonadales</taxon>
        <taxon>Selenomonadaceae</taxon>
        <taxon>Selenomonas</taxon>
    </lineage>
</organism>
<name>A0A5D6WIM2_9FIRM</name>
<dbReference type="AlphaFoldDB" id="A0A5D6WIM2"/>
<evidence type="ECO:0000313" key="1">
    <source>
        <dbReference type="EMBL" id="TYZ27362.1"/>
    </source>
</evidence>
<proteinExistence type="predicted"/>
<keyword evidence="2" id="KW-1185">Reference proteome</keyword>
<sequence length="106" mass="12057">MKKILVWFLCTTFIVISLQFVSLPLVDAAEVSAGRNLIVFTDSIKRQNDGTIFVKVKSGSAPPMFWEFGNFDNQWWIRDVGIGRWGLVTNGPTNDVLYVVLQYLNE</sequence>
<comment type="caution">
    <text evidence="1">The sequence shown here is derived from an EMBL/GenBank/DDBJ whole genome shotgun (WGS) entry which is preliminary data.</text>
</comment>
<gene>
    <name evidence="1" type="ORF">FZ041_11770</name>
</gene>